<organism evidence="2 3">
    <name type="scientific">Rhodoplanes elegans</name>
    <dbReference type="NCBI Taxonomy" id="29408"/>
    <lineage>
        <taxon>Bacteria</taxon>
        <taxon>Pseudomonadati</taxon>
        <taxon>Pseudomonadota</taxon>
        <taxon>Alphaproteobacteria</taxon>
        <taxon>Hyphomicrobiales</taxon>
        <taxon>Nitrobacteraceae</taxon>
        <taxon>Rhodoplanes</taxon>
    </lineage>
</organism>
<dbReference type="NCBIfam" id="NF011984">
    <property type="entry name" value="PRK15446.1-5"/>
    <property type="match status" value="1"/>
</dbReference>
<gene>
    <name evidence="2" type="ORF">CH338_18665</name>
</gene>
<evidence type="ECO:0000313" key="3">
    <source>
        <dbReference type="Proteomes" id="UP000248863"/>
    </source>
</evidence>
<dbReference type="SUPFAM" id="SSF51338">
    <property type="entry name" value="Composite domain of metallo-dependent hydrolases"/>
    <property type="match status" value="1"/>
</dbReference>
<feature type="domain" description="Amidohydrolase-related" evidence="1">
    <location>
        <begin position="102"/>
        <end position="374"/>
    </location>
</feature>
<evidence type="ECO:0000313" key="2">
    <source>
        <dbReference type="EMBL" id="RAI35781.1"/>
    </source>
</evidence>
<dbReference type="InterPro" id="IPR011059">
    <property type="entry name" value="Metal-dep_hydrolase_composite"/>
</dbReference>
<dbReference type="RefSeq" id="WP_111358629.1">
    <property type="nucleotide sequence ID" value="NZ_NHSK01000075.1"/>
</dbReference>
<evidence type="ECO:0000259" key="1">
    <source>
        <dbReference type="Pfam" id="PF01979"/>
    </source>
</evidence>
<dbReference type="Gene3D" id="2.30.40.10">
    <property type="entry name" value="Urease, subunit C, domain 1"/>
    <property type="match status" value="1"/>
</dbReference>
<dbReference type="SUPFAM" id="SSF51556">
    <property type="entry name" value="Metallo-dependent hydrolases"/>
    <property type="match status" value="1"/>
</dbReference>
<proteinExistence type="predicted"/>
<dbReference type="EMBL" id="NPEU01000245">
    <property type="protein sequence ID" value="RAI35781.1"/>
    <property type="molecule type" value="Genomic_DNA"/>
</dbReference>
<dbReference type="InterPro" id="IPR051781">
    <property type="entry name" value="Metallo-dep_Hydrolase"/>
</dbReference>
<dbReference type="Pfam" id="PF01979">
    <property type="entry name" value="Amidohydro_1"/>
    <property type="match status" value="1"/>
</dbReference>
<dbReference type="PIRSF" id="PIRSF038971">
    <property type="entry name" value="PhnM"/>
    <property type="match status" value="1"/>
</dbReference>
<dbReference type="PANTHER" id="PTHR43135">
    <property type="entry name" value="ALPHA-D-RIBOSE 1-METHYLPHOSPHONATE 5-TRIPHOSPHATE DIPHOSPHATASE"/>
    <property type="match status" value="1"/>
</dbReference>
<dbReference type="Proteomes" id="UP000248863">
    <property type="component" value="Unassembled WGS sequence"/>
</dbReference>
<dbReference type="GO" id="GO:0016810">
    <property type="term" value="F:hydrolase activity, acting on carbon-nitrogen (but not peptide) bonds"/>
    <property type="evidence" value="ECO:0007669"/>
    <property type="project" value="InterPro"/>
</dbReference>
<comment type="caution">
    <text evidence="2">The sequence shown here is derived from an EMBL/GenBank/DDBJ whole genome shotgun (WGS) entry which is preliminary data.</text>
</comment>
<accession>A0A327KCB8</accession>
<dbReference type="Gene3D" id="3.20.20.140">
    <property type="entry name" value="Metal-dependent hydrolases"/>
    <property type="match status" value="2"/>
</dbReference>
<dbReference type="NCBIfam" id="TIGR02318">
    <property type="entry name" value="phosphono_phnM"/>
    <property type="match status" value="1"/>
</dbReference>
<keyword evidence="3" id="KW-1185">Reference proteome</keyword>
<dbReference type="NCBIfam" id="NF011983">
    <property type="entry name" value="PRK15446.1-4"/>
    <property type="match status" value="1"/>
</dbReference>
<dbReference type="InterPro" id="IPR032466">
    <property type="entry name" value="Metal_Hydrolase"/>
</dbReference>
<sequence>MTDPTVTDPTASDPTERLLTNARVVLADRVIERGWVAIARGRVVAVGDGAAPEKGDDLGGDLLLPGLVELHTDHIEAHYVPRPKVYWNPAAAVVSYDGQIATSGITTVLDSLRVWREESAEAVDGQATTLAAAISTARDAGLLRIDHLLHLRCEVPMPDVVDEARSLVDRPDVRLISLMDHTPGQRQFRDEEKLRIYYRGKAGGLTDAELDVMFARRIALQAAHAGDNYRALVDLARARDVPLASHDDTTLDHVAEAVRDGIAIAEFPTTMEAAMALHAAGVRVMMGAPNLVRGGSHSGNVATADLAAAGVLDILSSDYVPSSLLGAALLLPELVPGLDLATAVRTASKTPAEAVGLTDRGEIAPGKRADLIQVRWVDGIAAVRRVWSAGRRVA</sequence>
<reference evidence="2 3" key="1">
    <citation type="submission" date="2017-07" db="EMBL/GenBank/DDBJ databases">
        <title>Draft Genome Sequences of Select Purple Nonsulfur Bacteria.</title>
        <authorList>
            <person name="Lasarre B."/>
            <person name="Mckinlay J.B."/>
        </authorList>
    </citation>
    <scope>NUCLEOTIDE SEQUENCE [LARGE SCALE GENOMIC DNA]</scope>
    <source>
        <strain evidence="2 3">DSM 11907</strain>
    </source>
</reference>
<dbReference type="PANTHER" id="PTHR43135:SF3">
    <property type="entry name" value="ALPHA-D-RIBOSE 1-METHYLPHOSPHONATE 5-TRIPHOSPHATE DIPHOSPHATASE"/>
    <property type="match status" value="1"/>
</dbReference>
<name>A0A327KCB8_9BRAD</name>
<dbReference type="GO" id="GO:0019700">
    <property type="term" value="P:organic phosphonate catabolic process"/>
    <property type="evidence" value="ECO:0007669"/>
    <property type="project" value="InterPro"/>
</dbReference>
<dbReference type="NCBIfam" id="NF011990">
    <property type="entry name" value="PRK15446.2-6"/>
    <property type="match status" value="1"/>
</dbReference>
<dbReference type="InterPro" id="IPR012696">
    <property type="entry name" value="PhnM"/>
</dbReference>
<dbReference type="InterPro" id="IPR006680">
    <property type="entry name" value="Amidohydro-rel"/>
</dbReference>
<dbReference type="OrthoDB" id="9785413at2"/>
<protein>
    <submittedName>
        <fullName evidence="2">Phosphonate metabolism protein PhnM</fullName>
    </submittedName>
</protein>
<dbReference type="AlphaFoldDB" id="A0A327KCB8"/>